<accession>A0A518FGF9</accession>
<gene>
    <name evidence="2" type="ORF">Pan153_00520</name>
</gene>
<proteinExistence type="predicted"/>
<keyword evidence="1" id="KW-0472">Membrane</keyword>
<dbReference type="InterPro" id="IPR011989">
    <property type="entry name" value="ARM-like"/>
</dbReference>
<protein>
    <recommendedName>
        <fullName evidence="4">HEAT repeat protein</fullName>
    </recommendedName>
</protein>
<dbReference type="Proteomes" id="UP000320839">
    <property type="component" value="Chromosome"/>
</dbReference>
<evidence type="ECO:0000256" key="1">
    <source>
        <dbReference type="SAM" id="Phobius"/>
    </source>
</evidence>
<feature type="transmembrane region" description="Helical" evidence="1">
    <location>
        <begin position="12"/>
        <end position="32"/>
    </location>
</feature>
<evidence type="ECO:0000313" key="2">
    <source>
        <dbReference type="EMBL" id="QDV15438.1"/>
    </source>
</evidence>
<dbReference type="SUPFAM" id="SSF48371">
    <property type="entry name" value="ARM repeat"/>
    <property type="match status" value="1"/>
</dbReference>
<reference evidence="2 3" key="1">
    <citation type="submission" date="2019-02" db="EMBL/GenBank/DDBJ databases">
        <title>Deep-cultivation of Planctomycetes and their phenomic and genomic characterization uncovers novel biology.</title>
        <authorList>
            <person name="Wiegand S."/>
            <person name="Jogler M."/>
            <person name="Boedeker C."/>
            <person name="Pinto D."/>
            <person name="Vollmers J."/>
            <person name="Rivas-Marin E."/>
            <person name="Kohn T."/>
            <person name="Peeters S.H."/>
            <person name="Heuer A."/>
            <person name="Rast P."/>
            <person name="Oberbeckmann S."/>
            <person name="Bunk B."/>
            <person name="Jeske O."/>
            <person name="Meyerdierks A."/>
            <person name="Storesund J.E."/>
            <person name="Kallscheuer N."/>
            <person name="Luecker S."/>
            <person name="Lage O.M."/>
            <person name="Pohl T."/>
            <person name="Merkel B.J."/>
            <person name="Hornburger P."/>
            <person name="Mueller R.-W."/>
            <person name="Bruemmer F."/>
            <person name="Labrenz M."/>
            <person name="Spormann A.M."/>
            <person name="Op den Camp H."/>
            <person name="Overmann J."/>
            <person name="Amann R."/>
            <person name="Jetten M.S.M."/>
            <person name="Mascher T."/>
            <person name="Medema M.H."/>
            <person name="Devos D.P."/>
            <person name="Kaster A.-K."/>
            <person name="Ovreas L."/>
            <person name="Rohde M."/>
            <person name="Galperin M.Y."/>
            <person name="Jogler C."/>
        </authorList>
    </citation>
    <scope>NUCLEOTIDE SEQUENCE [LARGE SCALE GENOMIC DNA]</scope>
    <source>
        <strain evidence="2 3">Pan153</strain>
    </source>
</reference>
<sequence>MTLPEFHLKYNRAALGCLLFFIGTPLALLLFWRLAPSSWILRFELQNQMGRMAYDTSRSAGPEAVPILQKYLAHQNPGTRFITISATGAYIDSHQGSSQPLITALCQLAQHDASLSVQQHSIIVLRSVSGTSTEVDLTAVKLMHHQDETIRTAAKELLLIRITRGIDLSPEVCTVREQLRPALERADPESCAAKILKAFLEECGPAQNE</sequence>
<keyword evidence="1" id="KW-0812">Transmembrane</keyword>
<dbReference type="Gene3D" id="1.25.10.10">
    <property type="entry name" value="Leucine-rich Repeat Variant"/>
    <property type="match status" value="1"/>
</dbReference>
<keyword evidence="1" id="KW-1133">Transmembrane helix</keyword>
<evidence type="ECO:0000313" key="3">
    <source>
        <dbReference type="Proteomes" id="UP000320839"/>
    </source>
</evidence>
<dbReference type="EMBL" id="CP036317">
    <property type="protein sequence ID" value="QDV15438.1"/>
    <property type="molecule type" value="Genomic_DNA"/>
</dbReference>
<dbReference type="RefSeq" id="WP_145453443.1">
    <property type="nucleotide sequence ID" value="NZ_CP036317.1"/>
</dbReference>
<dbReference type="OrthoDB" id="289935at2"/>
<name>A0A518FGF9_9PLAN</name>
<organism evidence="2 3">
    <name type="scientific">Gimesia panareensis</name>
    <dbReference type="NCBI Taxonomy" id="2527978"/>
    <lineage>
        <taxon>Bacteria</taxon>
        <taxon>Pseudomonadati</taxon>
        <taxon>Planctomycetota</taxon>
        <taxon>Planctomycetia</taxon>
        <taxon>Planctomycetales</taxon>
        <taxon>Planctomycetaceae</taxon>
        <taxon>Gimesia</taxon>
    </lineage>
</organism>
<dbReference type="AlphaFoldDB" id="A0A518FGF9"/>
<evidence type="ECO:0008006" key="4">
    <source>
        <dbReference type="Google" id="ProtNLM"/>
    </source>
</evidence>
<dbReference type="InterPro" id="IPR016024">
    <property type="entry name" value="ARM-type_fold"/>
</dbReference>